<feature type="compositionally biased region" description="Basic residues" evidence="1">
    <location>
        <begin position="83"/>
        <end position="102"/>
    </location>
</feature>
<feature type="compositionally biased region" description="Polar residues" evidence="1">
    <location>
        <begin position="218"/>
        <end position="228"/>
    </location>
</feature>
<comment type="caution">
    <text evidence="3">The sequence shown here is derived from an EMBL/GenBank/DDBJ whole genome shotgun (WGS) entry which is preliminary data.</text>
</comment>
<dbReference type="AlphaFoldDB" id="A0AAV1JBZ3"/>
<gene>
    <name evidence="3" type="ORF">LNINA_LOCUS5361</name>
</gene>
<keyword evidence="2" id="KW-0732">Signal</keyword>
<sequence>MQLADLFCYATLLITLTPALVHSENENNELLDSTKHSLKKRETIVLYDNFPSEPIYKTKPRVTYRRISYHRPSPKPKYGPPRTKYRSAKPPRRPIKKYKKTVPKYGPPSRKKRPVKPRYGPPKNSNPVYSPPKKPYPDTHTYILSEPAGFGEPPQDYYSDYSSPKQSFAEPPLDFHTPSRPFDFYQLSQDSNPTSFDSEPSFHHEFKNWNPHQSGFNFDTTYEFTNPEPSFKERDFEPSSPDDEINTYLEQYKYRELPTDEEPNLYERKRRPYYIDNIIITKPQKTHKKTDSDTEVVVGGKYAEPPARVVHKSYSNDYSEDDEIPSASYVDPEVAVSATISPYVNYKNSNLAFSPQNLNDAFSIVDKK</sequence>
<dbReference type="EMBL" id="CAVLEF010000007">
    <property type="protein sequence ID" value="CAK1545739.1"/>
    <property type="molecule type" value="Genomic_DNA"/>
</dbReference>
<evidence type="ECO:0000256" key="1">
    <source>
        <dbReference type="SAM" id="MobiDB-lite"/>
    </source>
</evidence>
<proteinExistence type="predicted"/>
<protein>
    <submittedName>
        <fullName evidence="3">Uncharacterized protein</fullName>
    </submittedName>
</protein>
<dbReference type="Proteomes" id="UP001497472">
    <property type="component" value="Unassembled WGS sequence"/>
</dbReference>
<keyword evidence="4" id="KW-1185">Reference proteome</keyword>
<name>A0AAV1JBZ3_9NEOP</name>
<feature type="region of interest" description="Disordered" evidence="1">
    <location>
        <begin position="156"/>
        <end position="200"/>
    </location>
</feature>
<organism evidence="3 4">
    <name type="scientific">Leptosia nina</name>
    <dbReference type="NCBI Taxonomy" id="320188"/>
    <lineage>
        <taxon>Eukaryota</taxon>
        <taxon>Metazoa</taxon>
        <taxon>Ecdysozoa</taxon>
        <taxon>Arthropoda</taxon>
        <taxon>Hexapoda</taxon>
        <taxon>Insecta</taxon>
        <taxon>Pterygota</taxon>
        <taxon>Neoptera</taxon>
        <taxon>Endopterygota</taxon>
        <taxon>Lepidoptera</taxon>
        <taxon>Glossata</taxon>
        <taxon>Ditrysia</taxon>
        <taxon>Papilionoidea</taxon>
        <taxon>Pieridae</taxon>
        <taxon>Pierinae</taxon>
        <taxon>Leptosia</taxon>
    </lineage>
</organism>
<evidence type="ECO:0000313" key="3">
    <source>
        <dbReference type="EMBL" id="CAK1545739.1"/>
    </source>
</evidence>
<feature type="chain" id="PRO_5043326168" evidence="2">
    <location>
        <begin position="24"/>
        <end position="368"/>
    </location>
</feature>
<evidence type="ECO:0000256" key="2">
    <source>
        <dbReference type="SAM" id="SignalP"/>
    </source>
</evidence>
<feature type="compositionally biased region" description="Polar residues" evidence="1">
    <location>
        <begin position="186"/>
        <end position="198"/>
    </location>
</feature>
<accession>A0AAV1JBZ3</accession>
<feature type="region of interest" description="Disordered" evidence="1">
    <location>
        <begin position="218"/>
        <end position="244"/>
    </location>
</feature>
<reference evidence="3 4" key="1">
    <citation type="submission" date="2023-11" db="EMBL/GenBank/DDBJ databases">
        <authorList>
            <person name="Okamura Y."/>
        </authorList>
    </citation>
    <scope>NUCLEOTIDE SEQUENCE [LARGE SCALE GENOMIC DNA]</scope>
</reference>
<feature type="signal peptide" evidence="2">
    <location>
        <begin position="1"/>
        <end position="23"/>
    </location>
</feature>
<evidence type="ECO:0000313" key="4">
    <source>
        <dbReference type="Proteomes" id="UP001497472"/>
    </source>
</evidence>
<feature type="region of interest" description="Disordered" evidence="1">
    <location>
        <begin position="67"/>
        <end position="138"/>
    </location>
</feature>